<dbReference type="OrthoDB" id="9805628at2"/>
<dbReference type="InterPro" id="IPR043132">
    <property type="entry name" value="BCAT-like_C"/>
</dbReference>
<dbReference type="InterPro" id="IPR036038">
    <property type="entry name" value="Aminotransferase-like"/>
</dbReference>
<evidence type="ECO:0000256" key="4">
    <source>
        <dbReference type="ARBA" id="ARBA00004931"/>
    </source>
</evidence>
<comment type="function">
    <text evidence="2">Acts on leucine, isoleucine and valine.</text>
</comment>
<keyword evidence="14" id="KW-0032">Aminotransferase</keyword>
<dbReference type="EMBL" id="SMAR01000023">
    <property type="protein sequence ID" value="TCT36154.1"/>
    <property type="molecule type" value="Genomic_DNA"/>
</dbReference>
<comment type="catalytic activity">
    <reaction evidence="11">
        <text>L-valine + 2-oxoglutarate = 3-methyl-2-oxobutanoate + L-glutamate</text>
        <dbReference type="Rhea" id="RHEA:24813"/>
        <dbReference type="ChEBI" id="CHEBI:11851"/>
        <dbReference type="ChEBI" id="CHEBI:16810"/>
        <dbReference type="ChEBI" id="CHEBI:29985"/>
        <dbReference type="ChEBI" id="CHEBI:57762"/>
        <dbReference type="EC" id="2.6.1.42"/>
    </reaction>
</comment>
<keyword evidence="15" id="KW-1185">Reference proteome</keyword>
<evidence type="ECO:0000256" key="2">
    <source>
        <dbReference type="ARBA" id="ARBA00003109"/>
    </source>
</evidence>
<evidence type="ECO:0000256" key="8">
    <source>
        <dbReference type="ARBA" id="ARBA00014472"/>
    </source>
</evidence>
<dbReference type="GO" id="GO:0009082">
    <property type="term" value="P:branched-chain amino acid biosynthetic process"/>
    <property type="evidence" value="ECO:0007669"/>
    <property type="project" value="UniProtKB-KW"/>
</dbReference>
<dbReference type="GO" id="GO:0004084">
    <property type="term" value="F:branched-chain-amino-acid transaminase activity"/>
    <property type="evidence" value="ECO:0007669"/>
    <property type="project" value="UniProtKB-EC"/>
</dbReference>
<dbReference type="Proteomes" id="UP000295097">
    <property type="component" value="Unassembled WGS sequence"/>
</dbReference>
<proteinExistence type="inferred from homology"/>
<dbReference type="InterPro" id="IPR001544">
    <property type="entry name" value="Aminotrans_IV"/>
</dbReference>
<evidence type="ECO:0000256" key="9">
    <source>
        <dbReference type="ARBA" id="ARBA00022898"/>
    </source>
</evidence>
<dbReference type="PANTHER" id="PTHR42743:SF11">
    <property type="entry name" value="AMINODEOXYCHORISMATE LYASE"/>
    <property type="match status" value="1"/>
</dbReference>
<evidence type="ECO:0000256" key="13">
    <source>
        <dbReference type="ARBA" id="ARBA00049229"/>
    </source>
</evidence>
<evidence type="ECO:0000256" key="1">
    <source>
        <dbReference type="ARBA" id="ARBA00001933"/>
    </source>
</evidence>
<dbReference type="EC" id="2.6.1.42" evidence="7"/>
<comment type="similarity">
    <text evidence="6">Belongs to the class-IV pyridoxal-phosphate-dependent aminotransferase family.</text>
</comment>
<dbReference type="AlphaFoldDB" id="A0A4R3NUK1"/>
<dbReference type="RefSeq" id="WP_132312681.1">
    <property type="nucleotide sequence ID" value="NZ_SMAR01000023.1"/>
</dbReference>
<dbReference type="PANTHER" id="PTHR42743">
    <property type="entry name" value="AMINO-ACID AMINOTRANSFERASE"/>
    <property type="match status" value="1"/>
</dbReference>
<dbReference type="SUPFAM" id="SSF56752">
    <property type="entry name" value="D-aminoacid aminotransferase-like PLP-dependent enzymes"/>
    <property type="match status" value="1"/>
</dbReference>
<comment type="pathway">
    <text evidence="3">Amino-acid biosynthesis; L-isoleucine biosynthesis; L-isoleucine from 2-oxobutanoate: step 4/4.</text>
</comment>
<dbReference type="Gene3D" id="3.30.470.10">
    <property type="match status" value="1"/>
</dbReference>
<name>A0A4R3NUK1_9HYPH</name>
<evidence type="ECO:0000256" key="10">
    <source>
        <dbReference type="ARBA" id="ARBA00023304"/>
    </source>
</evidence>
<evidence type="ECO:0000313" key="15">
    <source>
        <dbReference type="Proteomes" id="UP000295097"/>
    </source>
</evidence>
<keyword evidence="10" id="KW-0100">Branched-chain amino acid biosynthesis</keyword>
<evidence type="ECO:0000256" key="5">
    <source>
        <dbReference type="ARBA" id="ARBA00005072"/>
    </source>
</evidence>
<evidence type="ECO:0000256" key="3">
    <source>
        <dbReference type="ARBA" id="ARBA00004824"/>
    </source>
</evidence>
<dbReference type="FunFam" id="3.20.10.10:FF:000002">
    <property type="entry name" value="D-alanine aminotransferase"/>
    <property type="match status" value="1"/>
</dbReference>
<comment type="cofactor">
    <cofactor evidence="1">
        <name>pyridoxal 5'-phosphate</name>
        <dbReference type="ChEBI" id="CHEBI:597326"/>
    </cofactor>
</comment>
<comment type="caution">
    <text evidence="14">The sequence shown here is derived from an EMBL/GenBank/DDBJ whole genome shotgun (WGS) entry which is preliminary data.</text>
</comment>
<evidence type="ECO:0000313" key="14">
    <source>
        <dbReference type="EMBL" id="TCT36154.1"/>
    </source>
</evidence>
<comment type="catalytic activity">
    <reaction evidence="13">
        <text>L-leucine + 2-oxoglutarate = 4-methyl-2-oxopentanoate + L-glutamate</text>
        <dbReference type="Rhea" id="RHEA:18321"/>
        <dbReference type="ChEBI" id="CHEBI:16810"/>
        <dbReference type="ChEBI" id="CHEBI:17865"/>
        <dbReference type="ChEBI" id="CHEBI:29985"/>
        <dbReference type="ChEBI" id="CHEBI:57427"/>
        <dbReference type="EC" id="2.6.1.42"/>
    </reaction>
</comment>
<gene>
    <name evidence="14" type="ORF">EDC90_102310</name>
</gene>
<comment type="pathway">
    <text evidence="5">Amino-acid biosynthesis; L-leucine biosynthesis; L-leucine from 3-methyl-2-oxobutanoate: step 4/4.</text>
</comment>
<dbReference type="CDD" id="cd01558">
    <property type="entry name" value="D-AAT_like"/>
    <property type="match status" value="1"/>
</dbReference>
<keyword evidence="9" id="KW-0663">Pyridoxal phosphate</keyword>
<comment type="catalytic activity">
    <reaction evidence="12">
        <text>L-isoleucine + 2-oxoglutarate = (S)-3-methyl-2-oxopentanoate + L-glutamate</text>
        <dbReference type="Rhea" id="RHEA:24801"/>
        <dbReference type="ChEBI" id="CHEBI:16810"/>
        <dbReference type="ChEBI" id="CHEBI:29985"/>
        <dbReference type="ChEBI" id="CHEBI:35146"/>
        <dbReference type="ChEBI" id="CHEBI:58045"/>
        <dbReference type="EC" id="2.6.1.42"/>
    </reaction>
</comment>
<evidence type="ECO:0000256" key="12">
    <source>
        <dbReference type="ARBA" id="ARBA00048798"/>
    </source>
</evidence>
<dbReference type="GO" id="GO:0008652">
    <property type="term" value="P:amino acid biosynthetic process"/>
    <property type="evidence" value="ECO:0007669"/>
    <property type="project" value="UniProtKB-ARBA"/>
</dbReference>
<evidence type="ECO:0000256" key="6">
    <source>
        <dbReference type="ARBA" id="ARBA00009320"/>
    </source>
</evidence>
<keyword evidence="14" id="KW-0808">Transferase</keyword>
<dbReference type="InterPro" id="IPR043131">
    <property type="entry name" value="BCAT-like_N"/>
</dbReference>
<dbReference type="Gene3D" id="3.20.10.10">
    <property type="entry name" value="D-amino Acid Aminotransferase, subunit A, domain 2"/>
    <property type="match status" value="1"/>
</dbReference>
<organism evidence="14 15">
    <name type="scientific">Martelella mediterranea</name>
    <dbReference type="NCBI Taxonomy" id="293089"/>
    <lineage>
        <taxon>Bacteria</taxon>
        <taxon>Pseudomonadati</taxon>
        <taxon>Pseudomonadota</taxon>
        <taxon>Alphaproteobacteria</taxon>
        <taxon>Hyphomicrobiales</taxon>
        <taxon>Aurantimonadaceae</taxon>
        <taxon>Martelella</taxon>
    </lineage>
</organism>
<dbReference type="InterPro" id="IPR050571">
    <property type="entry name" value="Class-IV_PLP-Dep_Aminotrnsfr"/>
</dbReference>
<protein>
    <recommendedName>
        <fullName evidence="8">Probable branched-chain-amino-acid aminotransferase</fullName>
        <ecNumber evidence="7">2.6.1.42</ecNumber>
    </recommendedName>
</protein>
<accession>A0A4R3NUK1</accession>
<reference evidence="14 15" key="1">
    <citation type="submission" date="2019-03" db="EMBL/GenBank/DDBJ databases">
        <title>Freshwater and sediment microbial communities from various areas in North America, analyzing microbe dynamics in response to fracking.</title>
        <authorList>
            <person name="Lamendella R."/>
        </authorList>
    </citation>
    <scope>NUCLEOTIDE SEQUENCE [LARGE SCALE GENOMIC DNA]</scope>
    <source>
        <strain evidence="14 15">175.2</strain>
    </source>
</reference>
<dbReference type="GO" id="GO:0005829">
    <property type="term" value="C:cytosol"/>
    <property type="evidence" value="ECO:0007669"/>
    <property type="project" value="TreeGrafter"/>
</dbReference>
<dbReference type="Pfam" id="PF01063">
    <property type="entry name" value="Aminotran_4"/>
    <property type="match status" value="1"/>
</dbReference>
<evidence type="ECO:0000256" key="7">
    <source>
        <dbReference type="ARBA" id="ARBA00013053"/>
    </source>
</evidence>
<evidence type="ECO:0000256" key="11">
    <source>
        <dbReference type="ARBA" id="ARBA00048212"/>
    </source>
</evidence>
<comment type="pathway">
    <text evidence="4">Amino-acid biosynthesis; L-valine biosynthesis; L-valine from pyruvate: step 4/4.</text>
</comment>
<sequence>MSGERTRIVYLNGAFLPENEAHISIFDRGFLFGDGIYEVTAVLDGKLVDSDLHMTRLKRSVREIGGELPISTDEIVAIERKLIAENALNEGVVYLQYTRGAEDRDFLYSEDLPPTLLLFTQQKTIAHAASAEKGIRVKTVPDQRWARRDIKSICLLPQVMAKRTAKAEGCGEAWMLDGDYVTEGASSTAYVMTRDGRIITRGNSQVTLPGCTRLAILDLAREADLKIEERPFTLEEAMDAQEIFLTSASNFIAPIVEVDGQAIGTGEPGPVYRRLRQLYIEHARKTAI</sequence>
<dbReference type="NCBIfam" id="NF005209">
    <property type="entry name" value="PRK06680.1"/>
    <property type="match status" value="1"/>
</dbReference>
<keyword evidence="10" id="KW-0028">Amino-acid biosynthesis</keyword>